<name>A0A1G6JJR6_9BACI</name>
<protein>
    <recommendedName>
        <fullName evidence="3">DUF1510 domain-containing protein</fullName>
    </recommendedName>
</protein>
<dbReference type="RefSeq" id="WP_090775641.1">
    <property type="nucleotide sequence ID" value="NZ_FMYM01000006.1"/>
</dbReference>
<evidence type="ECO:0000313" key="5">
    <source>
        <dbReference type="Proteomes" id="UP000242662"/>
    </source>
</evidence>
<dbReference type="OrthoDB" id="2168558at2"/>
<proteinExistence type="predicted"/>
<evidence type="ECO:0000256" key="1">
    <source>
        <dbReference type="SAM" id="MobiDB-lite"/>
    </source>
</evidence>
<dbReference type="Pfam" id="PF07423">
    <property type="entry name" value="DUF1510"/>
    <property type="match status" value="1"/>
</dbReference>
<dbReference type="InterPro" id="IPR009988">
    <property type="entry name" value="DUF1510"/>
</dbReference>
<feature type="domain" description="DUF1510" evidence="3">
    <location>
        <begin position="106"/>
        <end position="197"/>
    </location>
</feature>
<feature type="transmembrane region" description="Helical" evidence="2">
    <location>
        <begin position="16"/>
        <end position="40"/>
    </location>
</feature>
<evidence type="ECO:0000259" key="3">
    <source>
        <dbReference type="Pfam" id="PF07423"/>
    </source>
</evidence>
<feature type="compositionally biased region" description="Acidic residues" evidence="1">
    <location>
        <begin position="92"/>
        <end position="106"/>
    </location>
</feature>
<keyword evidence="5" id="KW-1185">Reference proteome</keyword>
<evidence type="ECO:0000256" key="2">
    <source>
        <dbReference type="SAM" id="Phobius"/>
    </source>
</evidence>
<evidence type="ECO:0000313" key="4">
    <source>
        <dbReference type="EMBL" id="SDC18989.1"/>
    </source>
</evidence>
<feature type="compositionally biased region" description="Polar residues" evidence="1">
    <location>
        <begin position="113"/>
        <end position="128"/>
    </location>
</feature>
<keyword evidence="2" id="KW-1133">Transmembrane helix</keyword>
<dbReference type="STRING" id="1464122.SAMN05421737_10613"/>
<dbReference type="Proteomes" id="UP000242662">
    <property type="component" value="Unassembled WGS sequence"/>
</dbReference>
<dbReference type="EMBL" id="FMYM01000006">
    <property type="protein sequence ID" value="SDC18989.1"/>
    <property type="molecule type" value="Genomic_DNA"/>
</dbReference>
<keyword evidence="2" id="KW-0472">Membrane</keyword>
<keyword evidence="2" id="KW-0812">Transmembrane</keyword>
<gene>
    <name evidence="4" type="ORF">SAMN05421737_10613</name>
</gene>
<accession>A0A1G6JJR6</accession>
<reference evidence="5" key="1">
    <citation type="submission" date="2016-09" db="EMBL/GenBank/DDBJ databases">
        <authorList>
            <person name="Varghese N."/>
            <person name="Submissions S."/>
        </authorList>
    </citation>
    <scope>NUCLEOTIDE SEQUENCE [LARGE SCALE GENOMIC DNA]</scope>
    <source>
        <strain evidence="5">25nlg</strain>
    </source>
</reference>
<dbReference type="AlphaFoldDB" id="A0A1G6JJR6"/>
<feature type="region of interest" description="Disordered" evidence="1">
    <location>
        <begin position="44"/>
        <end position="128"/>
    </location>
</feature>
<sequence length="204" mass="22768">MSKRYENRKSRRINRLLNIAIAVVSVLIVVLGVTLVTHWMSSNTQQASNNEPEKENNGPALVEDGKDEDKQASANVDARAEEEEEKEKPSESEETEEEKEEEEETTSEEKQVETAQENPTPNDFTMGSQNWNEMEEAVYLGTNLRDGVNGAILWRLENGGSSAARAVISAAGSHDTPQEVQLKWVDGVGWEVTSVEQMTSNPYR</sequence>
<organism evidence="4 5">
    <name type="scientific">Shouchella lonarensis</name>
    <dbReference type="NCBI Taxonomy" id="1464122"/>
    <lineage>
        <taxon>Bacteria</taxon>
        <taxon>Bacillati</taxon>
        <taxon>Bacillota</taxon>
        <taxon>Bacilli</taxon>
        <taxon>Bacillales</taxon>
        <taxon>Bacillaceae</taxon>
        <taxon>Shouchella</taxon>
    </lineage>
</organism>